<accession>A0A1D1YKA8</accession>
<feature type="compositionally biased region" description="Basic and acidic residues" evidence="1">
    <location>
        <begin position="396"/>
        <end position="414"/>
    </location>
</feature>
<protein>
    <submittedName>
        <fullName evidence="2">Chromatin modification-related protein EAF3</fullName>
    </submittedName>
</protein>
<gene>
    <name evidence="2" type="primary">EAF3_3</name>
    <name evidence="2" type="ORF">g.119313</name>
</gene>
<evidence type="ECO:0000313" key="2">
    <source>
        <dbReference type="EMBL" id="JAT55071.1"/>
    </source>
</evidence>
<feature type="compositionally biased region" description="Low complexity" evidence="1">
    <location>
        <begin position="192"/>
        <end position="201"/>
    </location>
</feature>
<evidence type="ECO:0000256" key="1">
    <source>
        <dbReference type="SAM" id="MobiDB-lite"/>
    </source>
</evidence>
<dbReference type="AlphaFoldDB" id="A0A1D1YKA8"/>
<feature type="compositionally biased region" description="Basic residues" evidence="1">
    <location>
        <begin position="415"/>
        <end position="428"/>
    </location>
</feature>
<sequence>MANNEEQPIVIEQSFLSNTQFMVEFLSALSQQAFMEMQLSINFLKSKKTAVKIEALTEYIDDGDFDLSTYEEPADVLKISTHMYAYIANVIERAAEGAFRTLSKKPSFLLEDMGVSSVSAAEESEENVDMDITPQQPHQSESSSSKIRGSLDPNVPPFTPSDDLSSAKKDKQKEDLEKGAGSTSQKTRDGGSSKSTPNNSNKNKKYKRNRPRIEKVITGNISTQQINTKELFIYDVPAAWTIHQILVHLKDWGSTIQLSSKRQRKYQTIKVLIELNEEGFAAYQRGEWTVSLGGIPVRWFPGTYSLKERKHRERFVAIIKNLPEDMTTATLYHGTPHQFLLNAKVNAFKIIKTADGSRKLLGYYKNLDDMKAVIGNKQSWGEFSLEWCTLDSLAPKKKERTQPNRSTPEKSRDQKTKKKGKNNGKKPKGSASEQDKARLRKLFADFLSSL</sequence>
<feature type="region of interest" description="Disordered" evidence="1">
    <location>
        <begin position="120"/>
        <end position="214"/>
    </location>
</feature>
<name>A0A1D1YKA8_9ARAE</name>
<feature type="region of interest" description="Disordered" evidence="1">
    <location>
        <begin position="396"/>
        <end position="437"/>
    </location>
</feature>
<dbReference type="EMBL" id="GDJX01012865">
    <property type="protein sequence ID" value="JAT55071.1"/>
    <property type="molecule type" value="Transcribed_RNA"/>
</dbReference>
<proteinExistence type="predicted"/>
<feature type="compositionally biased region" description="Basic and acidic residues" evidence="1">
    <location>
        <begin position="165"/>
        <end position="178"/>
    </location>
</feature>
<reference evidence="2" key="1">
    <citation type="submission" date="2015-07" db="EMBL/GenBank/DDBJ databases">
        <title>Transcriptome Assembly of Anthurium amnicola.</title>
        <authorList>
            <person name="Suzuki J."/>
        </authorList>
    </citation>
    <scope>NUCLEOTIDE SEQUENCE</scope>
</reference>
<organism evidence="2">
    <name type="scientific">Anthurium amnicola</name>
    <dbReference type="NCBI Taxonomy" id="1678845"/>
    <lineage>
        <taxon>Eukaryota</taxon>
        <taxon>Viridiplantae</taxon>
        <taxon>Streptophyta</taxon>
        <taxon>Embryophyta</taxon>
        <taxon>Tracheophyta</taxon>
        <taxon>Spermatophyta</taxon>
        <taxon>Magnoliopsida</taxon>
        <taxon>Liliopsida</taxon>
        <taxon>Araceae</taxon>
        <taxon>Pothoideae</taxon>
        <taxon>Potheae</taxon>
        <taxon>Anthurium</taxon>
    </lineage>
</organism>